<dbReference type="AlphaFoldDB" id="A0A8T5V5H6"/>
<keyword evidence="1" id="KW-0472">Membrane</keyword>
<reference evidence="3" key="1">
    <citation type="journal article" date="2022" name="Microbiol. Resour. Announc.">
        <title>Draft Genome Sequence of a Methanogenic Archaeon from West Spitsbergen Permafrost.</title>
        <authorList>
            <person name="Trubitsyn V."/>
            <person name="Rivkina E."/>
            <person name="Shcherbakova V."/>
        </authorList>
    </citation>
    <scope>NUCLEOTIDE SEQUENCE [LARGE SCALE GENOMIC DNA]</scope>
    <source>
        <strain evidence="3">VT</strain>
    </source>
</reference>
<proteinExistence type="predicted"/>
<keyword evidence="1" id="KW-0812">Transmembrane</keyword>
<organism evidence="2 3">
    <name type="scientific">Methanobacterium spitsbergense</name>
    <dbReference type="NCBI Taxonomy" id="2874285"/>
    <lineage>
        <taxon>Archaea</taxon>
        <taxon>Methanobacteriati</taxon>
        <taxon>Methanobacteriota</taxon>
        <taxon>Methanomada group</taxon>
        <taxon>Methanobacteria</taxon>
        <taxon>Methanobacteriales</taxon>
        <taxon>Methanobacteriaceae</taxon>
        <taxon>Methanobacterium</taxon>
    </lineage>
</organism>
<dbReference type="EMBL" id="JAIOUQ010000017">
    <property type="protein sequence ID" value="MBZ2167131.1"/>
    <property type="molecule type" value="Genomic_DNA"/>
</dbReference>
<dbReference type="RefSeq" id="WP_223792660.1">
    <property type="nucleotide sequence ID" value="NZ_JAIOUQ010000017.1"/>
</dbReference>
<evidence type="ECO:0000313" key="2">
    <source>
        <dbReference type="EMBL" id="MBZ2167131.1"/>
    </source>
</evidence>
<protein>
    <submittedName>
        <fullName evidence="2">Uncharacterized protein</fullName>
    </submittedName>
</protein>
<comment type="caution">
    <text evidence="2">The sequence shown here is derived from an EMBL/GenBank/DDBJ whole genome shotgun (WGS) entry which is preliminary data.</text>
</comment>
<gene>
    <name evidence="2" type="ORF">K8N75_13890</name>
</gene>
<keyword evidence="1" id="KW-1133">Transmembrane helix</keyword>
<feature type="transmembrane region" description="Helical" evidence="1">
    <location>
        <begin position="50"/>
        <end position="73"/>
    </location>
</feature>
<accession>A0A8T5V5H6</accession>
<keyword evidence="3" id="KW-1185">Reference proteome</keyword>
<dbReference type="Proteomes" id="UP000825933">
    <property type="component" value="Unassembled WGS sequence"/>
</dbReference>
<sequence length="91" mass="10775">MLTTVKFFQDHEHRNPISFSNASNKIIAHLLKMLSKTLEDAVLYNHELKLFIDLIGIIDLMTLNYITELIIGYQEKKMNRILRMLRIKLMN</sequence>
<name>A0A8T5V5H6_9EURY</name>
<evidence type="ECO:0000313" key="3">
    <source>
        <dbReference type="Proteomes" id="UP000825933"/>
    </source>
</evidence>
<evidence type="ECO:0000256" key="1">
    <source>
        <dbReference type="SAM" id="Phobius"/>
    </source>
</evidence>